<dbReference type="Proteomes" id="UP000199556">
    <property type="component" value="Unassembled WGS sequence"/>
</dbReference>
<name>A0A1I4SW55_ECTMO</name>
<evidence type="ECO:0000256" key="1">
    <source>
        <dbReference type="SAM" id="MobiDB-lite"/>
    </source>
</evidence>
<gene>
    <name evidence="3" type="ORF">SAMN05421721_12319</name>
</gene>
<dbReference type="EMBL" id="FOUO01000023">
    <property type="protein sequence ID" value="SFM68661.1"/>
    <property type="molecule type" value="Genomic_DNA"/>
</dbReference>
<dbReference type="AlphaFoldDB" id="A0A1I4SW55"/>
<dbReference type="OrthoDB" id="9862448at2"/>
<keyword evidence="2" id="KW-0732">Signal</keyword>
<reference evidence="3 4" key="1">
    <citation type="submission" date="2016-10" db="EMBL/GenBank/DDBJ databases">
        <authorList>
            <person name="de Groot N.N."/>
        </authorList>
    </citation>
    <scope>NUCLEOTIDE SEQUENCE [LARGE SCALE GENOMIC DNA]</scope>
    <source>
        <strain evidence="3 4">DSM 4180</strain>
    </source>
</reference>
<evidence type="ECO:0000313" key="4">
    <source>
        <dbReference type="Proteomes" id="UP000199556"/>
    </source>
</evidence>
<keyword evidence="4" id="KW-1185">Reference proteome</keyword>
<accession>A0A1I4SW55</accession>
<organism evidence="3 4">
    <name type="scientific">Ectothiorhodospira mobilis</name>
    <dbReference type="NCBI Taxonomy" id="195064"/>
    <lineage>
        <taxon>Bacteria</taxon>
        <taxon>Pseudomonadati</taxon>
        <taxon>Pseudomonadota</taxon>
        <taxon>Gammaproteobacteria</taxon>
        <taxon>Chromatiales</taxon>
        <taxon>Ectothiorhodospiraceae</taxon>
        <taxon>Ectothiorhodospira</taxon>
    </lineage>
</organism>
<evidence type="ECO:0000256" key="2">
    <source>
        <dbReference type="SAM" id="SignalP"/>
    </source>
</evidence>
<feature type="chain" id="PRO_5011653251" evidence="2">
    <location>
        <begin position="31"/>
        <end position="125"/>
    </location>
</feature>
<feature type="region of interest" description="Disordered" evidence="1">
    <location>
        <begin position="48"/>
        <end position="105"/>
    </location>
</feature>
<dbReference type="RefSeq" id="WP_090487547.1">
    <property type="nucleotide sequence ID" value="NZ_FOUO01000023.1"/>
</dbReference>
<sequence>MNTLKIGRITKSSLPALILATGLAAGPVHAQEWDHLLQVYVPDGAARQATLTTPRDAHAPDPGARPTETVWDPQLQAWVGRSQDAARDPVSSNRHSEDDPQPPAAVVGQVWDPLLQTYVGRVATP</sequence>
<evidence type="ECO:0000313" key="3">
    <source>
        <dbReference type="EMBL" id="SFM68661.1"/>
    </source>
</evidence>
<proteinExistence type="predicted"/>
<dbReference type="STRING" id="195064.SAMN05421721_12319"/>
<protein>
    <submittedName>
        <fullName evidence="3">Uncharacterized protein</fullName>
    </submittedName>
</protein>
<feature type="signal peptide" evidence="2">
    <location>
        <begin position="1"/>
        <end position="30"/>
    </location>
</feature>